<dbReference type="HOGENOM" id="CLU_071496_0_0_9"/>
<dbReference type="GeneID" id="41356078"/>
<dbReference type="EMBL" id="CP001104">
    <property type="protein sequence ID" value="ACR72365.1"/>
    <property type="molecule type" value="Genomic_DNA"/>
</dbReference>
<evidence type="ECO:0000256" key="1">
    <source>
        <dbReference type="ARBA" id="ARBA00005397"/>
    </source>
</evidence>
<dbReference type="KEGG" id="eel:EUBELI_01370"/>
<evidence type="ECO:0000313" key="2">
    <source>
        <dbReference type="EMBL" id="ACR72365.1"/>
    </source>
</evidence>
<dbReference type="STRING" id="515620.EUBELI_01370"/>
<organism evidence="2 3">
    <name type="scientific">Lachnospira eligens (strain ATCC 27750 / DSM 3376 / VPI C15-48 / C15-B4)</name>
    <name type="common">Eubacterium eligens</name>
    <dbReference type="NCBI Taxonomy" id="515620"/>
    <lineage>
        <taxon>Bacteria</taxon>
        <taxon>Bacillati</taxon>
        <taxon>Bacillota</taxon>
        <taxon>Clostridia</taxon>
        <taxon>Lachnospirales</taxon>
        <taxon>Lachnospiraceae</taxon>
        <taxon>Lachnospira</taxon>
    </lineage>
</organism>
<dbReference type="RefSeq" id="WP_012739600.1">
    <property type="nucleotide sequence ID" value="NC_012778.1"/>
</dbReference>
<keyword evidence="3" id="KW-1185">Reference proteome</keyword>
<dbReference type="Pfam" id="PF05389">
    <property type="entry name" value="MecA"/>
    <property type="match status" value="1"/>
</dbReference>
<accession>C4Z1K4</accession>
<proteinExistence type="inferred from homology"/>
<evidence type="ECO:0008006" key="4">
    <source>
        <dbReference type="Google" id="ProtNLM"/>
    </source>
</evidence>
<dbReference type="eggNOG" id="COG4862">
    <property type="taxonomic scope" value="Bacteria"/>
</dbReference>
<evidence type="ECO:0000313" key="3">
    <source>
        <dbReference type="Proteomes" id="UP000001476"/>
    </source>
</evidence>
<reference evidence="2 3" key="1">
    <citation type="journal article" date="2009" name="Proc. Natl. Acad. Sci. U.S.A.">
        <title>Characterizing a model human gut microbiota composed of members of its two dominant bacterial phyla.</title>
        <authorList>
            <person name="Mahowald M.A."/>
            <person name="Rey F.E."/>
            <person name="Seedorf H."/>
            <person name="Turnbaugh P.J."/>
            <person name="Fulton R.S."/>
            <person name="Wollam A."/>
            <person name="Shah N."/>
            <person name="Wang C."/>
            <person name="Magrini V."/>
            <person name="Wilson R.K."/>
            <person name="Cantarel B.L."/>
            <person name="Coutinho P.M."/>
            <person name="Henrissat B."/>
            <person name="Crock L.W."/>
            <person name="Russell A."/>
            <person name="Verberkmoes N.C."/>
            <person name="Hettich R.L."/>
            <person name="Gordon J.I."/>
        </authorList>
    </citation>
    <scope>NUCLEOTIDE SEQUENCE [LARGE SCALE GENOMIC DNA]</scope>
    <source>
        <strain evidence="3">ATCC 27750 / DSM 3376 / VPI C15-48 / C15-B4</strain>
    </source>
</reference>
<gene>
    <name evidence="2" type="ordered locus">EUBELI_01370</name>
</gene>
<name>C4Z1K4_LACE2</name>
<sequence length="253" mass="28615">MEFKKIDDRKFQCRLNEEDLEDNNISLDDFFKNDTDKIHSLLEVVMEEAERNIGVTLSGEVMSLQLAPQPDHSILLTVSSGKDDLGSMLKKAGESISKAFSKPEKSNVIKNGDGIYSDAEFETFGDSLDKFAVSDDESDSFKRSDAKKTGSNVLKAGTGVFRLQSFNDFEEMCAVSARTWGITNALYKDETDNTYYFVLQKGRCSEEKYRSLLNLLMEYGEFDSSKQERAAFVKEHFSVIINNNAINVVKKYM</sequence>
<dbReference type="PANTHER" id="PTHR39161">
    <property type="entry name" value="ADAPTER PROTEIN MECA"/>
    <property type="match status" value="1"/>
</dbReference>
<dbReference type="Proteomes" id="UP000001476">
    <property type="component" value="Chromosome"/>
</dbReference>
<dbReference type="AlphaFoldDB" id="C4Z1K4"/>
<dbReference type="InterPro" id="IPR038471">
    <property type="entry name" value="MecA_C_sf"/>
</dbReference>
<dbReference type="InterPro" id="IPR008681">
    <property type="entry name" value="Neg-reg_MecA"/>
</dbReference>
<comment type="similarity">
    <text evidence="1">Belongs to the MecA family.</text>
</comment>
<dbReference type="Gene3D" id="3.30.70.1950">
    <property type="match status" value="1"/>
</dbReference>
<dbReference type="PANTHER" id="PTHR39161:SF1">
    <property type="entry name" value="ADAPTER PROTEIN MECA 1"/>
    <property type="match status" value="1"/>
</dbReference>
<protein>
    <recommendedName>
        <fullName evidence="4">Adaptor protein MecA</fullName>
    </recommendedName>
</protein>